<keyword evidence="9" id="KW-0028">Amino-acid biosynthesis</keyword>
<dbReference type="NCBIfam" id="NF009116">
    <property type="entry name" value="PRK12466.1"/>
    <property type="match status" value="1"/>
</dbReference>
<evidence type="ECO:0000256" key="8">
    <source>
        <dbReference type="ARBA" id="ARBA00022485"/>
    </source>
</evidence>
<dbReference type="CDD" id="cd01583">
    <property type="entry name" value="IPMI"/>
    <property type="match status" value="1"/>
</dbReference>
<feature type="domain" description="Aconitase/3-isopropylmalate dehydratase large subunit alpha/beta/alpha" evidence="15">
    <location>
        <begin position="7"/>
        <end position="458"/>
    </location>
</feature>
<evidence type="ECO:0000256" key="4">
    <source>
        <dbReference type="ARBA" id="ARBA00004729"/>
    </source>
</evidence>
<dbReference type="SUPFAM" id="SSF53732">
    <property type="entry name" value="Aconitase iron-sulfur domain"/>
    <property type="match status" value="1"/>
</dbReference>
<accession>A0ABY6DH77</accession>
<dbReference type="InterPro" id="IPR001030">
    <property type="entry name" value="Acoase/IPM_deHydtase_lsu_aba"/>
</dbReference>
<evidence type="ECO:0000256" key="11">
    <source>
        <dbReference type="ARBA" id="ARBA00023004"/>
    </source>
</evidence>
<dbReference type="EMBL" id="CP106738">
    <property type="protein sequence ID" value="UXX83165.1"/>
    <property type="molecule type" value="Genomic_DNA"/>
</dbReference>
<evidence type="ECO:0000256" key="5">
    <source>
        <dbReference type="ARBA" id="ARBA00011271"/>
    </source>
</evidence>
<evidence type="ECO:0000256" key="10">
    <source>
        <dbReference type="ARBA" id="ARBA00022723"/>
    </source>
</evidence>
<dbReference type="InterPro" id="IPR050067">
    <property type="entry name" value="IPM_dehydratase_rel_enz"/>
</dbReference>
<dbReference type="InterPro" id="IPR036008">
    <property type="entry name" value="Aconitase_4Fe-4S_dom"/>
</dbReference>
<evidence type="ECO:0000256" key="6">
    <source>
        <dbReference type="ARBA" id="ARBA00011998"/>
    </source>
</evidence>
<comment type="catalytic activity">
    <reaction evidence="1">
        <text>(2R,3S)-3-isopropylmalate = (2S)-2-isopropylmalate</text>
        <dbReference type="Rhea" id="RHEA:32287"/>
        <dbReference type="ChEBI" id="CHEBI:1178"/>
        <dbReference type="ChEBI" id="CHEBI:35121"/>
        <dbReference type="EC" id="4.2.1.33"/>
    </reaction>
</comment>
<keyword evidence="12" id="KW-0411">Iron-sulfur</keyword>
<dbReference type="RefSeq" id="WP_263047857.1">
    <property type="nucleotide sequence ID" value="NZ_CP106738.1"/>
</dbReference>
<evidence type="ECO:0000313" key="16">
    <source>
        <dbReference type="EMBL" id="UXX83165.1"/>
    </source>
</evidence>
<dbReference type="Gene3D" id="3.30.499.10">
    <property type="entry name" value="Aconitase, domain 3"/>
    <property type="match status" value="2"/>
</dbReference>
<evidence type="ECO:0000256" key="3">
    <source>
        <dbReference type="ARBA" id="ARBA00002695"/>
    </source>
</evidence>
<keyword evidence="13 16" id="KW-0456">Lyase</keyword>
<sequence length="470" mass="50230">MIGTLYEKVFDAHVVREIAENQFQLAVDVHLVNEVSSPQAFEELLRRGLPVAHPERTFASADHSISTGGDVTLFDDAMCEAQVDMLGKNALDNRLTYFDPMQGLHGILHVVAPENGLTQPGMVIACGDSHTSTHGAFGAIAFGIGTSQVRDVLASQTLIVDKLRVRRIIVEGTLAPGVFAKDVALHVIHWLGAKGGLGFAYEFGGDAVSAMSMEERMTLCNMAVEGGARCGYVNPDAITLDYLRGRAFAPKGAEWDEAATRWLSWASSPDAMWDDEVIFRADDIAPIVTWGTSPDQSVPVGAPLPDPGVAGGDAEDLRDAMIFMGGEPGRPVVGTPIDLAFIGSCTNGRLSDLEAVANFLRRTGGCVKEGVRALIVPGSREVREAVIAQNLDQLFAERGFELRDAGCSLCCGMNADRLVGRQVCASSSNRNFRGRQGSPEGRTYLMSPVMVAAAAIEGKIIDARALENLA</sequence>
<proteinExistence type="predicted"/>
<keyword evidence="10" id="KW-0479">Metal-binding</keyword>
<evidence type="ECO:0000256" key="2">
    <source>
        <dbReference type="ARBA" id="ARBA00001966"/>
    </source>
</evidence>
<dbReference type="PRINTS" id="PR00415">
    <property type="entry name" value="ACONITASE"/>
</dbReference>
<comment type="subunit">
    <text evidence="5">Heterodimer of LeuC and LeuD.</text>
</comment>
<evidence type="ECO:0000259" key="15">
    <source>
        <dbReference type="Pfam" id="PF00330"/>
    </source>
</evidence>
<comment type="pathway">
    <text evidence="4">Amino-acid biosynthesis; L-leucine biosynthesis; L-leucine from 3-methyl-2-oxobutanoate: step 2/4.</text>
</comment>
<dbReference type="PANTHER" id="PTHR43822:SF9">
    <property type="entry name" value="3-ISOPROPYLMALATE DEHYDRATASE"/>
    <property type="match status" value="1"/>
</dbReference>
<evidence type="ECO:0000256" key="9">
    <source>
        <dbReference type="ARBA" id="ARBA00022605"/>
    </source>
</evidence>
<dbReference type="InterPro" id="IPR018136">
    <property type="entry name" value="Aconitase_4Fe-4S_BS"/>
</dbReference>
<dbReference type="PANTHER" id="PTHR43822">
    <property type="entry name" value="HOMOACONITASE, MITOCHONDRIAL-RELATED"/>
    <property type="match status" value="1"/>
</dbReference>
<evidence type="ECO:0000256" key="12">
    <source>
        <dbReference type="ARBA" id="ARBA00023014"/>
    </source>
</evidence>
<evidence type="ECO:0000256" key="1">
    <source>
        <dbReference type="ARBA" id="ARBA00000491"/>
    </source>
</evidence>
<protein>
    <recommendedName>
        <fullName evidence="6">3-isopropylmalate dehydratase</fullName>
        <ecNumber evidence="6">4.2.1.33</ecNumber>
    </recommendedName>
</protein>
<evidence type="ECO:0000256" key="14">
    <source>
        <dbReference type="ARBA" id="ARBA00023304"/>
    </source>
</evidence>
<keyword evidence="14" id="KW-0100">Branched-chain amino acid biosynthesis</keyword>
<dbReference type="NCBIfam" id="NF004016">
    <property type="entry name" value="PRK05478.1"/>
    <property type="match status" value="1"/>
</dbReference>
<dbReference type="GO" id="GO:0003861">
    <property type="term" value="F:3-isopropylmalate dehydratase activity"/>
    <property type="evidence" value="ECO:0007669"/>
    <property type="project" value="UniProtKB-EC"/>
</dbReference>
<dbReference type="InterPro" id="IPR015931">
    <property type="entry name" value="Acnase/IPM_dHydase_lsu_aba_1/3"/>
</dbReference>
<evidence type="ECO:0000256" key="13">
    <source>
        <dbReference type="ARBA" id="ARBA00023239"/>
    </source>
</evidence>
<evidence type="ECO:0000256" key="7">
    <source>
        <dbReference type="ARBA" id="ARBA00022430"/>
    </source>
</evidence>
<dbReference type="InterPro" id="IPR033941">
    <property type="entry name" value="IPMI_cat"/>
</dbReference>
<evidence type="ECO:0000313" key="17">
    <source>
        <dbReference type="Proteomes" id="UP001064087"/>
    </source>
</evidence>
<gene>
    <name evidence="16" type="ORF">N7U68_19160</name>
</gene>
<keyword evidence="11" id="KW-0408">Iron</keyword>
<name>A0ABY6DH77_9RHOB</name>
<organism evidence="16 17">
    <name type="scientific">Roseovarius pelagicus</name>
    <dbReference type="NCBI Taxonomy" id="2980108"/>
    <lineage>
        <taxon>Bacteria</taxon>
        <taxon>Pseudomonadati</taxon>
        <taxon>Pseudomonadota</taxon>
        <taxon>Alphaproteobacteria</taxon>
        <taxon>Rhodobacterales</taxon>
        <taxon>Roseobacteraceae</taxon>
        <taxon>Roseovarius</taxon>
    </lineage>
</organism>
<dbReference type="Pfam" id="PF00330">
    <property type="entry name" value="Aconitase"/>
    <property type="match status" value="1"/>
</dbReference>
<comment type="function">
    <text evidence="3">Catalyzes the isomerization between 2-isopropylmalate and 3-isopropylmalate, via the formation of 2-isopropylmaleate.</text>
</comment>
<keyword evidence="8" id="KW-0004">4Fe-4S</keyword>
<dbReference type="Proteomes" id="UP001064087">
    <property type="component" value="Chromosome"/>
</dbReference>
<keyword evidence="7" id="KW-0432">Leucine biosynthesis</keyword>
<comment type="cofactor">
    <cofactor evidence="2">
        <name>[4Fe-4S] cluster</name>
        <dbReference type="ChEBI" id="CHEBI:49883"/>
    </cofactor>
</comment>
<keyword evidence="17" id="KW-1185">Reference proteome</keyword>
<dbReference type="EC" id="4.2.1.33" evidence="6"/>
<dbReference type="PROSITE" id="PS00450">
    <property type="entry name" value="ACONITASE_1"/>
    <property type="match status" value="1"/>
</dbReference>
<reference evidence="16" key="1">
    <citation type="submission" date="2022-10" db="EMBL/GenBank/DDBJ databases">
        <title>Roseovarius pelagicus sp. nov., isolated from Arctic seawater.</title>
        <authorList>
            <person name="Hong Y.W."/>
            <person name="Hwang C.Y."/>
        </authorList>
    </citation>
    <scope>NUCLEOTIDE SEQUENCE</scope>
    <source>
        <strain evidence="16">HL-MP18</strain>
    </source>
</reference>